<dbReference type="OrthoDB" id="6612025at2759"/>
<keyword evidence="3" id="KW-1185">Reference proteome</keyword>
<dbReference type="Gene3D" id="2.60.40.10">
    <property type="entry name" value="Immunoglobulins"/>
    <property type="match status" value="1"/>
</dbReference>
<dbReference type="AlphaFoldDB" id="A0A0C2FSR5"/>
<dbReference type="InterPro" id="IPR013098">
    <property type="entry name" value="Ig_I-set"/>
</dbReference>
<feature type="non-terminal residue" evidence="2">
    <location>
        <position position="119"/>
    </location>
</feature>
<organism evidence="2 3">
    <name type="scientific">Ancylostoma duodenale</name>
    <dbReference type="NCBI Taxonomy" id="51022"/>
    <lineage>
        <taxon>Eukaryota</taxon>
        <taxon>Metazoa</taxon>
        <taxon>Ecdysozoa</taxon>
        <taxon>Nematoda</taxon>
        <taxon>Chromadorea</taxon>
        <taxon>Rhabditida</taxon>
        <taxon>Rhabditina</taxon>
        <taxon>Rhabditomorpha</taxon>
        <taxon>Strongyloidea</taxon>
        <taxon>Ancylostomatidae</taxon>
        <taxon>Ancylostomatinae</taxon>
        <taxon>Ancylostoma</taxon>
    </lineage>
</organism>
<evidence type="ECO:0000313" key="2">
    <source>
        <dbReference type="EMBL" id="KIH47941.1"/>
    </source>
</evidence>
<accession>A0A0C2FSR5</accession>
<gene>
    <name evidence="2" type="ORF">ANCDUO_21994</name>
</gene>
<evidence type="ECO:0000313" key="3">
    <source>
        <dbReference type="Proteomes" id="UP000054047"/>
    </source>
</evidence>
<feature type="non-terminal residue" evidence="2">
    <location>
        <position position="1"/>
    </location>
</feature>
<name>A0A0C2FSR5_9BILA</name>
<dbReference type="InterPro" id="IPR036179">
    <property type="entry name" value="Ig-like_dom_sf"/>
</dbReference>
<dbReference type="Proteomes" id="UP000054047">
    <property type="component" value="Unassembled WGS sequence"/>
</dbReference>
<protein>
    <recommendedName>
        <fullName evidence="1">Immunoglobulin I-set domain-containing protein</fullName>
    </recommendedName>
</protein>
<dbReference type="Pfam" id="PF07679">
    <property type="entry name" value="I-set"/>
    <property type="match status" value="1"/>
</dbReference>
<sequence length="119" mass="13519">NRFRQEHEFGNVILTIVHTLPHDSGVYTCRAYNLAGEASTSATVKVAGYERILLDPQHPVSWQKIQELETPVVIEEVEEEIQREKPSFITQLQSVEGVPEGEKIHLEATFQPARDPELK</sequence>
<proteinExistence type="predicted"/>
<dbReference type="SUPFAM" id="SSF48726">
    <property type="entry name" value="Immunoglobulin"/>
    <property type="match status" value="1"/>
</dbReference>
<dbReference type="PANTHER" id="PTHR47633:SF4">
    <property type="entry name" value="MYOPALLADIN ISOFORM X1"/>
    <property type="match status" value="1"/>
</dbReference>
<evidence type="ECO:0000259" key="1">
    <source>
        <dbReference type="Pfam" id="PF07679"/>
    </source>
</evidence>
<reference evidence="2 3" key="1">
    <citation type="submission" date="2013-12" db="EMBL/GenBank/DDBJ databases">
        <title>Draft genome of the parsitic nematode Ancylostoma duodenale.</title>
        <authorList>
            <person name="Mitreva M."/>
        </authorList>
    </citation>
    <scope>NUCLEOTIDE SEQUENCE [LARGE SCALE GENOMIC DNA]</scope>
    <source>
        <strain evidence="2 3">Zhejiang</strain>
    </source>
</reference>
<feature type="domain" description="Immunoglobulin I-set" evidence="1">
    <location>
        <begin position="3"/>
        <end position="46"/>
    </location>
</feature>
<dbReference type="PANTHER" id="PTHR47633">
    <property type="entry name" value="IMMUNOGLOBULIN"/>
    <property type="match status" value="1"/>
</dbReference>
<dbReference type="EMBL" id="KN764274">
    <property type="protein sequence ID" value="KIH47941.1"/>
    <property type="molecule type" value="Genomic_DNA"/>
</dbReference>
<dbReference type="InterPro" id="IPR013783">
    <property type="entry name" value="Ig-like_fold"/>
</dbReference>